<dbReference type="Proteomes" id="UP000009223">
    <property type="component" value="Chromosome"/>
</dbReference>
<reference evidence="1 2" key="2">
    <citation type="journal article" date="2011" name="ISME J.">
        <title>RNA-seq reveals cooperative metabolic interactions between two termite-gut spirochete species in co-culture.</title>
        <authorList>
            <person name="Rosenthal A.Z."/>
            <person name="Matson E.G."/>
            <person name="Eldar A."/>
            <person name="Leadbetter J.R."/>
        </authorList>
    </citation>
    <scope>NUCLEOTIDE SEQUENCE [LARGE SCALE GENOMIC DNA]</scope>
    <source>
        <strain evidence="2">ATCC BAA-887 / DSM 12427 / ZAS-2</strain>
    </source>
</reference>
<dbReference type="HOGENOM" id="CLU_2511721_0_0_12"/>
<dbReference type="KEGG" id="tpi:TREPR_3355"/>
<protein>
    <recommendedName>
        <fullName evidence="3">DUF2281 domain-containing protein</fullName>
    </recommendedName>
</protein>
<evidence type="ECO:0000313" key="2">
    <source>
        <dbReference type="Proteomes" id="UP000009223"/>
    </source>
</evidence>
<dbReference type="RefSeq" id="WP_015706923.1">
    <property type="nucleotide sequence ID" value="NC_015578.1"/>
</dbReference>
<sequence>MSETELLLKEIEGLPASYIGEIRDFVGYLKHKTSLSGKDTDKRPGLVEKKLSERFVGALRLSDDAYAAFQNSLQEGRNEWTQDSY</sequence>
<gene>
    <name evidence="1" type="ordered locus">TREPR_3355</name>
</gene>
<accession>F5YK62</accession>
<organism evidence="1 2">
    <name type="scientific">Treponema primitia (strain ATCC BAA-887 / DSM 12427 / ZAS-2)</name>
    <dbReference type="NCBI Taxonomy" id="545694"/>
    <lineage>
        <taxon>Bacteria</taxon>
        <taxon>Pseudomonadati</taxon>
        <taxon>Spirochaetota</taxon>
        <taxon>Spirochaetia</taxon>
        <taxon>Spirochaetales</taxon>
        <taxon>Treponemataceae</taxon>
        <taxon>Treponema</taxon>
    </lineage>
</organism>
<dbReference type="STRING" id="545694.TREPR_3355"/>
<proteinExistence type="predicted"/>
<dbReference type="OrthoDB" id="964329at2"/>
<evidence type="ECO:0008006" key="3">
    <source>
        <dbReference type="Google" id="ProtNLM"/>
    </source>
</evidence>
<keyword evidence="2" id="KW-1185">Reference proteome</keyword>
<evidence type="ECO:0000313" key="1">
    <source>
        <dbReference type="EMBL" id="AEF86754.1"/>
    </source>
</evidence>
<dbReference type="AlphaFoldDB" id="F5YK62"/>
<name>F5YK62_TREPZ</name>
<reference evidence="2" key="1">
    <citation type="submission" date="2009-12" db="EMBL/GenBank/DDBJ databases">
        <title>Complete sequence of Treponema primitia strain ZAS-2.</title>
        <authorList>
            <person name="Tetu S.G."/>
            <person name="Matson E."/>
            <person name="Ren Q."/>
            <person name="Seshadri R."/>
            <person name="Elbourne L."/>
            <person name="Hassan K.A."/>
            <person name="Durkin A."/>
            <person name="Radune D."/>
            <person name="Mohamoud Y."/>
            <person name="Shay R."/>
            <person name="Jin S."/>
            <person name="Zhang X."/>
            <person name="Lucey K."/>
            <person name="Ballor N.R."/>
            <person name="Ottesen E."/>
            <person name="Rosenthal R."/>
            <person name="Allen A."/>
            <person name="Leadbetter J.R."/>
            <person name="Paulsen I.T."/>
        </authorList>
    </citation>
    <scope>NUCLEOTIDE SEQUENCE [LARGE SCALE GENOMIC DNA]</scope>
    <source>
        <strain evidence="2">ATCC BAA-887 / DSM 12427 / ZAS-2</strain>
    </source>
</reference>
<dbReference type="EMBL" id="CP001843">
    <property type="protein sequence ID" value="AEF86754.1"/>
    <property type="molecule type" value="Genomic_DNA"/>
</dbReference>